<sequence>MEALLYCEFDNLKGSMIMYQYPKMRISNELFETYSEFVITKTKLCGKIVSFKHEHLIFIGVPQCIEGSKYERNALLFNLVFVLDSTKLKREFPPECFKSIASKMSYYLRNLELESEYLFKLSSKQNLQNILEQIYTDLTSKQETSIIIDSAHSIHLKLIPLLKKPETVHSHDVPMPIRNIQQLLAQQSGSWDMTLSQIVPYINGISFVKQIAIQSNVHIEIVKKSLQHLLYFGCIKMVDIFQYCNMYAIRNPKIFSQLLSNHELQEELFHYCCSGLEKSSIPFEGSQILHNILQIYCKFKPGVRLQDILDKYHHICQYINPKCLITFGLIKGFLTRVHEYPILMKEERNLVQTEMDGNNDQSEHDHLSHGLSPSSSTTFTVITRPRRSSQPIQVVNMDILRPYLNGKFCMDAICCELEITRAELLKSLDQFDHVQIINR</sequence>
<dbReference type="VEuPathDB" id="AmoebaDB:NF0005960"/>
<dbReference type="GO" id="GO:1990130">
    <property type="term" value="C:GATOR1 complex"/>
    <property type="evidence" value="ECO:0007669"/>
    <property type="project" value="TreeGrafter"/>
</dbReference>
<dbReference type="GO" id="GO:0005774">
    <property type="term" value="C:vacuolar membrane"/>
    <property type="evidence" value="ECO:0007669"/>
    <property type="project" value="TreeGrafter"/>
</dbReference>
<organism evidence="3 4">
    <name type="scientific">Naegleria fowleri</name>
    <name type="common">Brain eating amoeba</name>
    <dbReference type="NCBI Taxonomy" id="5763"/>
    <lineage>
        <taxon>Eukaryota</taxon>
        <taxon>Discoba</taxon>
        <taxon>Heterolobosea</taxon>
        <taxon>Tetramitia</taxon>
        <taxon>Eutetramitia</taxon>
        <taxon>Vahlkampfiidae</taxon>
        <taxon>Naegleria</taxon>
    </lineage>
</organism>
<evidence type="ECO:0000313" key="4">
    <source>
        <dbReference type="Proteomes" id="UP000444721"/>
    </source>
</evidence>
<dbReference type="OrthoDB" id="338854at2759"/>
<evidence type="ECO:0000256" key="2">
    <source>
        <dbReference type="SAM" id="MobiDB-lite"/>
    </source>
</evidence>
<evidence type="ECO:0000256" key="1">
    <source>
        <dbReference type="ARBA" id="ARBA00008433"/>
    </source>
</evidence>
<dbReference type="GeneID" id="68107657"/>
<dbReference type="OMA" id="MYVINEN"/>
<dbReference type="VEuPathDB" id="AmoebaDB:FDP41_000439"/>
<proteinExistence type="inferred from homology"/>
<dbReference type="PANTHER" id="PTHR12991">
    <property type="entry name" value="NITROGEN PERMEASE REGULATOR 2/TUMOR SUPPRESSOR CANDIDATE 4"/>
    <property type="match status" value="1"/>
</dbReference>
<comment type="caution">
    <text evidence="3">The sequence shown here is derived from an EMBL/GenBank/DDBJ whole genome shotgun (WGS) entry which is preliminary data.</text>
</comment>
<dbReference type="GO" id="GO:0005096">
    <property type="term" value="F:GTPase activator activity"/>
    <property type="evidence" value="ECO:0007669"/>
    <property type="project" value="TreeGrafter"/>
</dbReference>
<reference evidence="3 4" key="1">
    <citation type="journal article" date="2019" name="Sci. Rep.">
        <title>Nanopore sequencing improves the draft genome of the human pathogenic amoeba Naegleria fowleri.</title>
        <authorList>
            <person name="Liechti N."/>
            <person name="Schurch N."/>
            <person name="Bruggmann R."/>
            <person name="Wittwer M."/>
        </authorList>
    </citation>
    <scope>NUCLEOTIDE SEQUENCE [LARGE SCALE GENOMIC DNA]</scope>
    <source>
        <strain evidence="3 4">ATCC 30894</strain>
    </source>
</reference>
<dbReference type="AlphaFoldDB" id="A0A6A5CG28"/>
<feature type="region of interest" description="Disordered" evidence="2">
    <location>
        <begin position="356"/>
        <end position="382"/>
    </location>
</feature>
<dbReference type="GO" id="GO:1904262">
    <property type="term" value="P:negative regulation of TORC1 signaling"/>
    <property type="evidence" value="ECO:0007669"/>
    <property type="project" value="TreeGrafter"/>
</dbReference>
<evidence type="ECO:0000313" key="3">
    <source>
        <dbReference type="EMBL" id="KAF0984540.1"/>
    </source>
</evidence>
<comment type="similarity">
    <text evidence="1">Belongs to the NPR2 family.</text>
</comment>
<gene>
    <name evidence="3" type="ORF">FDP41_000439</name>
</gene>
<feature type="compositionally biased region" description="Polar residues" evidence="2">
    <location>
        <begin position="371"/>
        <end position="381"/>
    </location>
</feature>
<evidence type="ECO:0008006" key="5">
    <source>
        <dbReference type="Google" id="ProtNLM"/>
    </source>
</evidence>
<name>A0A6A5CG28_NAEFO</name>
<dbReference type="GO" id="GO:0010508">
    <property type="term" value="P:positive regulation of autophagy"/>
    <property type="evidence" value="ECO:0007669"/>
    <property type="project" value="TreeGrafter"/>
</dbReference>
<dbReference type="EMBL" id="VFQX01000002">
    <property type="protein sequence ID" value="KAF0984540.1"/>
    <property type="molecule type" value="Genomic_DNA"/>
</dbReference>
<dbReference type="PANTHER" id="PTHR12991:SF10">
    <property type="entry name" value="GATOR COMPLEX PROTEIN NPRL2"/>
    <property type="match status" value="1"/>
</dbReference>
<dbReference type="Proteomes" id="UP000444721">
    <property type="component" value="Unassembled WGS sequence"/>
</dbReference>
<protein>
    <recommendedName>
        <fullName evidence="5">Nitrogen permease regulator 2</fullName>
    </recommendedName>
</protein>
<keyword evidence="4" id="KW-1185">Reference proteome</keyword>
<accession>A0A6A5CG28</accession>
<dbReference type="Pfam" id="PF06218">
    <property type="entry name" value="NPR2"/>
    <property type="match status" value="2"/>
</dbReference>
<dbReference type="InterPro" id="IPR009348">
    <property type="entry name" value="NPR2-like"/>
</dbReference>
<dbReference type="RefSeq" id="XP_044569253.1">
    <property type="nucleotide sequence ID" value="XM_044707798.1"/>
</dbReference>
<dbReference type="VEuPathDB" id="AmoebaDB:NfTy_001170"/>